<evidence type="ECO:0000256" key="6">
    <source>
        <dbReference type="ARBA" id="ARBA00022989"/>
    </source>
</evidence>
<gene>
    <name evidence="9" type="primary">nuoK_1</name>
    <name evidence="8" type="synonym">nuoK</name>
    <name evidence="9" type="ORF">NNJEOMEG_00278</name>
</gene>
<organism evidence="9 10">
    <name type="scientific">Fundidesulfovibrio magnetotacticus</name>
    <dbReference type="NCBI Taxonomy" id="2730080"/>
    <lineage>
        <taxon>Bacteria</taxon>
        <taxon>Pseudomonadati</taxon>
        <taxon>Thermodesulfobacteriota</taxon>
        <taxon>Desulfovibrionia</taxon>
        <taxon>Desulfovibrionales</taxon>
        <taxon>Desulfovibrionaceae</taxon>
        <taxon>Fundidesulfovibrio</taxon>
    </lineage>
</organism>
<accession>A0A6V8LIA8</accession>
<keyword evidence="5 8" id="KW-0812">Transmembrane</keyword>
<keyword evidence="8" id="KW-1278">Translocase</keyword>
<keyword evidence="10" id="KW-1185">Reference proteome</keyword>
<dbReference type="EC" id="7.1.1.-" evidence="8"/>
<dbReference type="GO" id="GO:0005886">
    <property type="term" value="C:plasma membrane"/>
    <property type="evidence" value="ECO:0007669"/>
    <property type="project" value="UniProtKB-SubCell"/>
</dbReference>
<dbReference type="GO" id="GO:0050136">
    <property type="term" value="F:NADH dehydrogenase (quinone) (non-electrogenic) activity"/>
    <property type="evidence" value="ECO:0007669"/>
    <property type="project" value="UniProtKB-UniRule"/>
</dbReference>
<keyword evidence="9" id="KW-0560">Oxidoreductase</keyword>
<protein>
    <recommendedName>
        <fullName evidence="8">NADH-quinone oxidoreductase subunit K</fullName>
        <ecNumber evidence="8">7.1.1.-</ecNumber>
    </recommendedName>
    <alternativeName>
        <fullName evidence="8">NADH dehydrogenase I subunit K</fullName>
    </alternativeName>
    <alternativeName>
        <fullName evidence="8">NDH-1 subunit K</fullName>
    </alternativeName>
</protein>
<dbReference type="Gene3D" id="1.10.287.3510">
    <property type="match status" value="1"/>
</dbReference>
<dbReference type="Proteomes" id="UP000494245">
    <property type="component" value="Unassembled WGS sequence"/>
</dbReference>
<dbReference type="PANTHER" id="PTHR11434:SF16">
    <property type="entry name" value="NADH-UBIQUINONE OXIDOREDUCTASE CHAIN 4L"/>
    <property type="match status" value="1"/>
</dbReference>
<comment type="subunit">
    <text evidence="8">NDH-1 is composed of 14 different subunits. Subunits NuoA, H, J, K, L, M, N constitute the membrane sector of the complex.</text>
</comment>
<evidence type="ECO:0000313" key="9">
    <source>
        <dbReference type="EMBL" id="GFK92453.1"/>
    </source>
</evidence>
<comment type="function">
    <text evidence="8">NDH-1 shuttles electrons from NADH, via FMN and iron-sulfur (Fe-S) centers, to quinones in the respiratory chain. The immediate electron acceptor for the enzyme in this species is believed to be ubiquinone. Couples the redox reaction to proton translocation (for every two electrons transferred, four hydrogen ions are translocated across the cytoplasmic membrane), and thus conserves the redox energy in a proton gradient.</text>
</comment>
<evidence type="ECO:0000256" key="7">
    <source>
        <dbReference type="ARBA" id="ARBA00023136"/>
    </source>
</evidence>
<dbReference type="RefSeq" id="WP_173080549.1">
    <property type="nucleotide sequence ID" value="NZ_BLTE01000001.1"/>
</dbReference>
<feature type="transmembrane region" description="Helical" evidence="8">
    <location>
        <begin position="30"/>
        <end position="50"/>
    </location>
</feature>
<dbReference type="GO" id="GO:0030964">
    <property type="term" value="C:NADH dehydrogenase complex"/>
    <property type="evidence" value="ECO:0007669"/>
    <property type="project" value="TreeGrafter"/>
</dbReference>
<evidence type="ECO:0000256" key="2">
    <source>
        <dbReference type="ARBA" id="ARBA00010519"/>
    </source>
</evidence>
<keyword evidence="4" id="KW-0997">Cell inner membrane</keyword>
<reference evidence="9 10" key="1">
    <citation type="submission" date="2020-04" db="EMBL/GenBank/DDBJ databases">
        <authorList>
            <consortium name="Desulfovibrio sp. FSS-1 genome sequencing consortium"/>
            <person name="Shimoshige H."/>
            <person name="Kobayashi H."/>
            <person name="Maekawa T."/>
        </authorList>
    </citation>
    <scope>NUCLEOTIDE SEQUENCE [LARGE SCALE GENOMIC DNA]</scope>
    <source>
        <strain evidence="9 10">SIID29052-01</strain>
    </source>
</reference>
<name>A0A6V8LIA8_9BACT</name>
<dbReference type="Pfam" id="PF00420">
    <property type="entry name" value="Oxidored_q2"/>
    <property type="match status" value="1"/>
</dbReference>
<keyword evidence="8" id="KW-1003">Cell membrane</keyword>
<evidence type="ECO:0000256" key="3">
    <source>
        <dbReference type="ARBA" id="ARBA00022448"/>
    </source>
</evidence>
<keyword evidence="8" id="KW-0520">NAD</keyword>
<reference evidence="9 10" key="2">
    <citation type="submission" date="2020-05" db="EMBL/GenBank/DDBJ databases">
        <title>Draft genome sequence of Desulfovibrio sp. strainFSS-1.</title>
        <authorList>
            <person name="Shimoshige H."/>
            <person name="Kobayashi H."/>
            <person name="Maekawa T."/>
        </authorList>
    </citation>
    <scope>NUCLEOTIDE SEQUENCE [LARGE SCALE GENOMIC DNA]</scope>
    <source>
        <strain evidence="9 10">SIID29052-01</strain>
    </source>
</reference>
<feature type="transmembrane region" description="Helical" evidence="8">
    <location>
        <begin position="6"/>
        <end position="25"/>
    </location>
</feature>
<keyword evidence="6 8" id="KW-1133">Transmembrane helix</keyword>
<dbReference type="PANTHER" id="PTHR11434">
    <property type="entry name" value="NADH-UBIQUINONE OXIDOREDUCTASE SUBUNIT ND4L"/>
    <property type="match status" value="1"/>
</dbReference>
<comment type="similarity">
    <text evidence="2 8">Belongs to the complex I subunit 4L family.</text>
</comment>
<keyword evidence="7 8" id="KW-0472">Membrane</keyword>
<dbReference type="InterPro" id="IPR001133">
    <property type="entry name" value="NADH_UbQ_OxRdtase_chain4L/K"/>
</dbReference>
<sequence>MTTAPMEHVLALALILFAMGAFCALARRNLILILLGVEVMLNACTIALVGASLKWQALGGQAFALVLMALTAAEAAVGLALFVHVRKRAGTLDSSRFDTMRG</sequence>
<feature type="transmembrane region" description="Helical" evidence="8">
    <location>
        <begin position="62"/>
        <end position="83"/>
    </location>
</feature>
<evidence type="ECO:0000256" key="1">
    <source>
        <dbReference type="ARBA" id="ARBA00004141"/>
    </source>
</evidence>
<dbReference type="InterPro" id="IPR039428">
    <property type="entry name" value="NUOK/Mnh_C1-like"/>
</dbReference>
<evidence type="ECO:0000256" key="4">
    <source>
        <dbReference type="ARBA" id="ARBA00022519"/>
    </source>
</evidence>
<evidence type="ECO:0000256" key="8">
    <source>
        <dbReference type="HAMAP-Rule" id="MF_01456"/>
    </source>
</evidence>
<comment type="subcellular location">
    <subcellularLocation>
        <location evidence="8">Cell membrane</location>
        <topology evidence="8">Multi-pass membrane protein</topology>
    </subcellularLocation>
    <subcellularLocation>
        <location evidence="1">Membrane</location>
        <topology evidence="1">Multi-pass membrane protein</topology>
    </subcellularLocation>
</comment>
<dbReference type="AlphaFoldDB" id="A0A6V8LIA8"/>
<evidence type="ECO:0000256" key="5">
    <source>
        <dbReference type="ARBA" id="ARBA00022692"/>
    </source>
</evidence>
<comment type="catalytic activity">
    <reaction evidence="8">
        <text>a quinone + NADH + 5 H(+)(in) = a quinol + NAD(+) + 4 H(+)(out)</text>
        <dbReference type="Rhea" id="RHEA:57888"/>
        <dbReference type="ChEBI" id="CHEBI:15378"/>
        <dbReference type="ChEBI" id="CHEBI:24646"/>
        <dbReference type="ChEBI" id="CHEBI:57540"/>
        <dbReference type="ChEBI" id="CHEBI:57945"/>
        <dbReference type="ChEBI" id="CHEBI:132124"/>
    </reaction>
</comment>
<keyword evidence="8" id="KW-0874">Quinone</keyword>
<proteinExistence type="inferred from homology"/>
<keyword evidence="8" id="KW-0830">Ubiquinone</keyword>
<dbReference type="HAMAP" id="MF_01456">
    <property type="entry name" value="NDH1_NuoK"/>
    <property type="match status" value="1"/>
</dbReference>
<dbReference type="GO" id="GO:0048038">
    <property type="term" value="F:quinone binding"/>
    <property type="evidence" value="ECO:0007669"/>
    <property type="project" value="UniProtKB-KW"/>
</dbReference>
<dbReference type="GO" id="GO:0042773">
    <property type="term" value="P:ATP synthesis coupled electron transport"/>
    <property type="evidence" value="ECO:0007669"/>
    <property type="project" value="InterPro"/>
</dbReference>
<comment type="caution">
    <text evidence="9">The sequence shown here is derived from an EMBL/GenBank/DDBJ whole genome shotgun (WGS) entry which is preliminary data.</text>
</comment>
<dbReference type="NCBIfam" id="NF004320">
    <property type="entry name" value="PRK05715.1-2"/>
    <property type="match status" value="1"/>
</dbReference>
<evidence type="ECO:0000313" key="10">
    <source>
        <dbReference type="Proteomes" id="UP000494245"/>
    </source>
</evidence>
<keyword evidence="3 8" id="KW-0813">Transport</keyword>
<dbReference type="EMBL" id="BLTE01000001">
    <property type="protein sequence ID" value="GFK92453.1"/>
    <property type="molecule type" value="Genomic_DNA"/>
</dbReference>